<evidence type="ECO:0000259" key="2">
    <source>
        <dbReference type="Pfam" id="PF13229"/>
    </source>
</evidence>
<dbReference type="Pfam" id="PF05048">
    <property type="entry name" value="NosD"/>
    <property type="match status" value="1"/>
</dbReference>
<dbReference type="OrthoDB" id="9767990at2"/>
<organism evidence="3 4">
    <name type="scientific">Maribacter orientalis</name>
    <dbReference type="NCBI Taxonomy" id="228957"/>
    <lineage>
        <taxon>Bacteria</taxon>
        <taxon>Pseudomonadati</taxon>
        <taxon>Bacteroidota</taxon>
        <taxon>Flavobacteriia</taxon>
        <taxon>Flavobacteriales</taxon>
        <taxon>Flavobacteriaceae</taxon>
        <taxon>Maribacter</taxon>
    </lineage>
</organism>
<dbReference type="RefSeq" id="WP_091618992.1">
    <property type="nucleotide sequence ID" value="NZ_FNZN01000001.1"/>
</dbReference>
<dbReference type="InterPro" id="IPR011050">
    <property type="entry name" value="Pectin_lyase_fold/virulence"/>
</dbReference>
<dbReference type="EMBL" id="FNZN01000001">
    <property type="protein sequence ID" value="SEK33049.1"/>
    <property type="molecule type" value="Genomic_DNA"/>
</dbReference>
<gene>
    <name evidence="3" type="ORF">SAMN04488008_101282</name>
</gene>
<dbReference type="Proteomes" id="UP000198990">
    <property type="component" value="Unassembled WGS sequence"/>
</dbReference>
<dbReference type="SUPFAM" id="SSF51126">
    <property type="entry name" value="Pectin lyase-like"/>
    <property type="match status" value="1"/>
</dbReference>
<dbReference type="Gene3D" id="2.160.20.10">
    <property type="entry name" value="Single-stranded right-handed beta-helix, Pectin lyase-like"/>
    <property type="match status" value="1"/>
</dbReference>
<reference evidence="4" key="1">
    <citation type="submission" date="2016-10" db="EMBL/GenBank/DDBJ databases">
        <authorList>
            <person name="Varghese N."/>
            <person name="Submissions S."/>
        </authorList>
    </citation>
    <scope>NUCLEOTIDE SEQUENCE [LARGE SCALE GENOMIC DNA]</scope>
    <source>
        <strain evidence="4">DSM 16471</strain>
    </source>
</reference>
<keyword evidence="4" id="KW-1185">Reference proteome</keyword>
<evidence type="ECO:0000313" key="4">
    <source>
        <dbReference type="Proteomes" id="UP000198990"/>
    </source>
</evidence>
<evidence type="ECO:0000313" key="3">
    <source>
        <dbReference type="EMBL" id="SEK33049.1"/>
    </source>
</evidence>
<dbReference type="PROSITE" id="PS51257">
    <property type="entry name" value="PROKAR_LIPOPROTEIN"/>
    <property type="match status" value="1"/>
</dbReference>
<dbReference type="InterPro" id="IPR012334">
    <property type="entry name" value="Pectin_lyas_fold"/>
</dbReference>
<feature type="domain" description="Right handed beta helix" evidence="2">
    <location>
        <begin position="226"/>
        <end position="338"/>
    </location>
</feature>
<dbReference type="NCBIfam" id="TIGR03804">
    <property type="entry name" value="para_beta_helix"/>
    <property type="match status" value="1"/>
</dbReference>
<evidence type="ECO:0000259" key="1">
    <source>
        <dbReference type="Pfam" id="PF05048"/>
    </source>
</evidence>
<name>A0A1H7G4H7_9FLAO</name>
<sequence length="392" mass="42797">MKKVIAVSLFSFLLFYSCTEESQFQEDQTNSFNTDAIITKQRSLMSLDIIESISQKMDEIKTAQLNSLTAKKKNSDCQKTVFVPDDYPTIQEALFAVCENGKVFVRSGVYNESPGTDKEGLFIKAIGDVTLNGGFGLLANNIKIHNFKIDNTTSIWGEVGIASESGSNGFDIKGNTIYGSGHLGIYLPYCDNASIVQNQISGDMEAGIFIDAFIFELFGIEHPFGGNTNNTITNNTVTNLIADLDNFYPAYGIVIRGDTDNTRIQGNTVNTTNGWGISLESWAEFDLYCDNNIVKNNVSTNNALNGLEVFGGGSNNVIGPNNECYDNDEIGIHLYAAKDFFSDFYDFDGDEGPTNNSVFNNSAFNNGICDIVDEGSGNSFKNNNADCTVGLE</sequence>
<protein>
    <submittedName>
        <fullName evidence="3">Parallel beta-helix repeat (Two copies)</fullName>
    </submittedName>
</protein>
<dbReference type="Pfam" id="PF13229">
    <property type="entry name" value="Beta_helix"/>
    <property type="match status" value="1"/>
</dbReference>
<dbReference type="SMART" id="SM00710">
    <property type="entry name" value="PbH1"/>
    <property type="match status" value="6"/>
</dbReference>
<feature type="domain" description="Periplasmic copper-binding protein NosD beta helix" evidence="1">
    <location>
        <begin position="146"/>
        <end position="211"/>
    </location>
</feature>
<dbReference type="InterPro" id="IPR007742">
    <property type="entry name" value="NosD_dom"/>
</dbReference>
<dbReference type="InterPro" id="IPR006626">
    <property type="entry name" value="PbH1"/>
</dbReference>
<accession>A0A1H7G4H7</accession>
<proteinExistence type="predicted"/>
<dbReference type="AlphaFoldDB" id="A0A1H7G4H7"/>
<dbReference type="InterPro" id="IPR039448">
    <property type="entry name" value="Beta_helix"/>
</dbReference>
<dbReference type="InterPro" id="IPR022441">
    <property type="entry name" value="Para_beta_helix_rpt-2"/>
</dbReference>